<evidence type="ECO:0000313" key="9">
    <source>
        <dbReference type="Proteomes" id="UP000250918"/>
    </source>
</evidence>
<dbReference type="GO" id="GO:0046872">
    <property type="term" value="F:metal ion binding"/>
    <property type="evidence" value="ECO:0007669"/>
    <property type="project" value="UniProtKB-KW"/>
</dbReference>
<evidence type="ECO:0000256" key="3">
    <source>
        <dbReference type="ARBA" id="ARBA00022490"/>
    </source>
</evidence>
<dbReference type="PROSITE" id="PS51476">
    <property type="entry name" value="PROTEASOME_BETA_2"/>
    <property type="match status" value="1"/>
</dbReference>
<dbReference type="PANTHER" id="PTHR32194:SF0">
    <property type="entry name" value="ATP-DEPENDENT PROTEASE SUBUNIT HSLV"/>
    <property type="match status" value="1"/>
</dbReference>
<dbReference type="SUPFAM" id="SSF56235">
    <property type="entry name" value="N-terminal nucleophile aminohydrolases (Ntn hydrolases)"/>
    <property type="match status" value="1"/>
</dbReference>
<dbReference type="GO" id="GO:0009376">
    <property type="term" value="C:HslUV protease complex"/>
    <property type="evidence" value="ECO:0007669"/>
    <property type="project" value="InterPro"/>
</dbReference>
<accession>A0A855WZP4</accession>
<evidence type="ECO:0000256" key="5">
    <source>
        <dbReference type="ARBA" id="ARBA00022723"/>
    </source>
</evidence>
<comment type="subcellular location">
    <subcellularLocation>
        <location evidence="1">Cytoplasm</location>
    </subcellularLocation>
</comment>
<dbReference type="EMBL" id="PQAP01000173">
    <property type="protein sequence ID" value="PWB69236.1"/>
    <property type="molecule type" value="Genomic_DNA"/>
</dbReference>
<evidence type="ECO:0000256" key="7">
    <source>
        <dbReference type="ARBA" id="ARBA00023053"/>
    </source>
</evidence>
<keyword evidence="7" id="KW-0915">Sodium</keyword>
<evidence type="ECO:0000256" key="1">
    <source>
        <dbReference type="ARBA" id="ARBA00004496"/>
    </source>
</evidence>
<keyword evidence="3" id="KW-0963">Cytoplasm</keyword>
<dbReference type="AlphaFoldDB" id="A0A855WZP4"/>
<evidence type="ECO:0000256" key="6">
    <source>
        <dbReference type="ARBA" id="ARBA00022801"/>
    </source>
</evidence>
<keyword evidence="5" id="KW-0479">Metal-binding</keyword>
<keyword evidence="4" id="KW-0645">Protease</keyword>
<organism evidence="8 9">
    <name type="scientific">candidate division GN15 bacterium</name>
    <dbReference type="NCBI Taxonomy" id="2072418"/>
    <lineage>
        <taxon>Bacteria</taxon>
        <taxon>candidate division GN15</taxon>
    </lineage>
</organism>
<dbReference type="Gene3D" id="3.60.20.10">
    <property type="entry name" value="Glutamine Phosphoribosylpyrophosphate, subunit 1, domain 1"/>
    <property type="match status" value="1"/>
</dbReference>
<evidence type="ECO:0000313" key="8">
    <source>
        <dbReference type="EMBL" id="PWB69236.1"/>
    </source>
</evidence>
<protein>
    <submittedName>
        <fullName evidence="8">HslU--HslV peptidase proteolytic subunit</fullName>
    </submittedName>
</protein>
<dbReference type="NCBIfam" id="TIGR03692">
    <property type="entry name" value="ATP_dep_HslV"/>
    <property type="match status" value="1"/>
</dbReference>
<sequence length="178" mass="19007">MTYHATTIIGLIHNGKVAMAGDGQVTLEDAIIKAKAVKIRKMQEGKILAGFAGGAADALALFELFEKKIDQYPGNLQKAAVELAKDWRLDKTLQKLEAVIAVASREHIYLISGNGDVLEPDDGIVAIGSGASYALAAARAIMWANPKLSAEEVVAKALDITSDICIYTNKNITVEVIK</sequence>
<dbReference type="Proteomes" id="UP000250918">
    <property type="component" value="Unassembled WGS sequence"/>
</dbReference>
<comment type="caution">
    <text evidence="8">The sequence shown here is derived from an EMBL/GenBank/DDBJ whole genome shotgun (WGS) entry which is preliminary data.</text>
</comment>
<evidence type="ECO:0000256" key="4">
    <source>
        <dbReference type="ARBA" id="ARBA00022670"/>
    </source>
</evidence>
<dbReference type="NCBIfam" id="NF003964">
    <property type="entry name" value="PRK05456.1"/>
    <property type="match status" value="1"/>
</dbReference>
<dbReference type="PANTHER" id="PTHR32194">
    <property type="entry name" value="METALLOPROTEASE TLDD"/>
    <property type="match status" value="1"/>
</dbReference>
<dbReference type="InterPro" id="IPR022281">
    <property type="entry name" value="ATP-dep_Prtase_HsIV_su"/>
</dbReference>
<comment type="similarity">
    <text evidence="2">Belongs to the peptidase T1B family. HslV subfamily.</text>
</comment>
<gene>
    <name evidence="8" type="ORF">C3F09_10410</name>
</gene>
<keyword evidence="6" id="KW-0378">Hydrolase</keyword>
<dbReference type="Pfam" id="PF00227">
    <property type="entry name" value="Proteasome"/>
    <property type="match status" value="1"/>
</dbReference>
<proteinExistence type="inferred from homology"/>
<dbReference type="GO" id="GO:0005839">
    <property type="term" value="C:proteasome core complex"/>
    <property type="evidence" value="ECO:0007669"/>
    <property type="project" value="InterPro"/>
</dbReference>
<name>A0A855WZP4_9BACT</name>
<dbReference type="InterPro" id="IPR029055">
    <property type="entry name" value="Ntn_hydrolases_N"/>
</dbReference>
<dbReference type="GO" id="GO:0004298">
    <property type="term" value="F:threonine-type endopeptidase activity"/>
    <property type="evidence" value="ECO:0007669"/>
    <property type="project" value="InterPro"/>
</dbReference>
<dbReference type="GO" id="GO:0051603">
    <property type="term" value="P:proteolysis involved in protein catabolic process"/>
    <property type="evidence" value="ECO:0007669"/>
    <property type="project" value="InterPro"/>
</dbReference>
<dbReference type="InterPro" id="IPR023333">
    <property type="entry name" value="Proteasome_suB-type"/>
</dbReference>
<dbReference type="PIRSF" id="PIRSF039093">
    <property type="entry name" value="HslV"/>
    <property type="match status" value="1"/>
</dbReference>
<reference evidence="8 9" key="1">
    <citation type="journal article" date="2018" name="ISME J.">
        <title>A methanotrophic archaeon couples anaerobic oxidation of methane to Fe(III) reduction.</title>
        <authorList>
            <person name="Cai C."/>
            <person name="Leu A.O."/>
            <person name="Xie G.J."/>
            <person name="Guo J."/>
            <person name="Feng Y."/>
            <person name="Zhao J.X."/>
            <person name="Tyson G.W."/>
            <person name="Yuan Z."/>
            <person name="Hu S."/>
        </authorList>
    </citation>
    <scope>NUCLEOTIDE SEQUENCE [LARGE SCALE GENOMIC DNA]</scope>
    <source>
        <strain evidence="8">FeB_12</strain>
    </source>
</reference>
<evidence type="ECO:0000256" key="2">
    <source>
        <dbReference type="ARBA" id="ARBA00006053"/>
    </source>
</evidence>
<dbReference type="InterPro" id="IPR001353">
    <property type="entry name" value="Proteasome_sua/b"/>
</dbReference>